<comment type="subcellular location">
    <subcellularLocation>
        <location evidence="1 6">Nucleus</location>
    </subcellularLocation>
</comment>
<dbReference type="Gene3D" id="1.10.8.60">
    <property type="match status" value="1"/>
</dbReference>
<dbReference type="EnsemblMetazoa" id="Aqu2.1.34317_001">
    <property type="protein sequence ID" value="Aqu2.1.34317_001"/>
    <property type="gene ID" value="Aqu2.1.34317"/>
</dbReference>
<dbReference type="GO" id="GO:0042276">
    <property type="term" value="P:error-prone translesion synthesis"/>
    <property type="evidence" value="ECO:0007669"/>
    <property type="project" value="TreeGrafter"/>
</dbReference>
<dbReference type="InterPro" id="IPR024639">
    <property type="entry name" value="DNA_pol_e_bsu_N"/>
</dbReference>
<protein>
    <recommendedName>
        <fullName evidence="6">DNA polymerase epsilon subunit</fullName>
    </recommendedName>
    <alternativeName>
        <fullName evidence="6">DNA polymerase II subunit 2</fullName>
    </alternativeName>
</protein>
<keyword evidence="5 6" id="KW-0539">Nucleus</keyword>
<keyword evidence="10" id="KW-1185">Reference proteome</keyword>
<dbReference type="GO" id="GO:0008622">
    <property type="term" value="C:epsilon DNA polymerase complex"/>
    <property type="evidence" value="ECO:0007669"/>
    <property type="project" value="UniProtKB-UniRule"/>
</dbReference>
<evidence type="ECO:0000256" key="4">
    <source>
        <dbReference type="ARBA" id="ARBA00023125"/>
    </source>
</evidence>
<feature type="domain" description="DNA polymerase epsilon subunit B N-terminal" evidence="8">
    <location>
        <begin position="2"/>
        <end position="72"/>
    </location>
</feature>
<dbReference type="Gene3D" id="3.60.21.50">
    <property type="match status" value="1"/>
</dbReference>
<reference evidence="10" key="1">
    <citation type="journal article" date="2010" name="Nature">
        <title>The Amphimedon queenslandica genome and the evolution of animal complexity.</title>
        <authorList>
            <person name="Srivastava M."/>
            <person name="Simakov O."/>
            <person name="Chapman J."/>
            <person name="Fahey B."/>
            <person name="Gauthier M.E."/>
            <person name="Mitros T."/>
            <person name="Richards G.S."/>
            <person name="Conaco C."/>
            <person name="Dacre M."/>
            <person name="Hellsten U."/>
            <person name="Larroux C."/>
            <person name="Putnam N.H."/>
            <person name="Stanke M."/>
            <person name="Adamska M."/>
            <person name="Darling A."/>
            <person name="Degnan S.M."/>
            <person name="Oakley T.H."/>
            <person name="Plachetzki D.C."/>
            <person name="Zhai Y."/>
            <person name="Adamski M."/>
            <person name="Calcino A."/>
            <person name="Cummins S.F."/>
            <person name="Goodstein D.M."/>
            <person name="Harris C."/>
            <person name="Jackson D.J."/>
            <person name="Leys S.P."/>
            <person name="Shu S."/>
            <person name="Woodcroft B.J."/>
            <person name="Vervoort M."/>
            <person name="Kosik K.S."/>
            <person name="Manning G."/>
            <person name="Degnan B.M."/>
            <person name="Rokhsar D.S."/>
        </authorList>
    </citation>
    <scope>NUCLEOTIDE SEQUENCE [LARGE SCALE GENOMIC DNA]</scope>
</reference>
<evidence type="ECO:0000256" key="2">
    <source>
        <dbReference type="ARBA" id="ARBA00009560"/>
    </source>
</evidence>
<dbReference type="OMA" id="FFCEGCF"/>
<gene>
    <name evidence="9" type="primary">100631990</name>
</gene>
<dbReference type="FunCoup" id="A0A1X7V437">
    <property type="interactions" value="548"/>
</dbReference>
<dbReference type="AlphaFoldDB" id="A0A1X7V437"/>
<dbReference type="InParanoid" id="A0A1X7V437"/>
<comment type="similarity">
    <text evidence="2 6">Belongs to the DNA polymerase epsilon subunit B family.</text>
</comment>
<feature type="domain" description="DNA polymerase alpha/delta/epsilon subunit B" evidence="7">
    <location>
        <begin position="283"/>
        <end position="483"/>
    </location>
</feature>
<evidence type="ECO:0000313" key="10">
    <source>
        <dbReference type="Proteomes" id="UP000007879"/>
    </source>
</evidence>
<dbReference type="KEGG" id="aqu:100631990"/>
<dbReference type="PANTHER" id="PTHR12708:SF0">
    <property type="entry name" value="DNA POLYMERASE EPSILON SUBUNIT 2"/>
    <property type="match status" value="1"/>
</dbReference>
<evidence type="ECO:0000259" key="8">
    <source>
        <dbReference type="Pfam" id="PF12213"/>
    </source>
</evidence>
<dbReference type="GO" id="GO:0006261">
    <property type="term" value="P:DNA-templated DNA replication"/>
    <property type="evidence" value="ECO:0007669"/>
    <property type="project" value="InterPro"/>
</dbReference>
<dbReference type="PANTHER" id="PTHR12708">
    <property type="entry name" value="DNA POLYMERASE EPSILON SUBUNIT B"/>
    <property type="match status" value="1"/>
</dbReference>
<dbReference type="Pfam" id="PF04042">
    <property type="entry name" value="DNA_pol_E_B"/>
    <property type="match status" value="1"/>
</dbReference>
<evidence type="ECO:0000259" key="7">
    <source>
        <dbReference type="Pfam" id="PF04042"/>
    </source>
</evidence>
<name>A0A1X7V437_AMPQE</name>
<organism evidence="9">
    <name type="scientific">Amphimedon queenslandica</name>
    <name type="common">Sponge</name>
    <dbReference type="NCBI Taxonomy" id="400682"/>
    <lineage>
        <taxon>Eukaryota</taxon>
        <taxon>Metazoa</taxon>
        <taxon>Porifera</taxon>
        <taxon>Demospongiae</taxon>
        <taxon>Heteroscleromorpha</taxon>
        <taxon>Haplosclerida</taxon>
        <taxon>Niphatidae</taxon>
        <taxon>Amphimedon</taxon>
    </lineage>
</organism>
<dbReference type="InterPro" id="IPR016266">
    <property type="entry name" value="POLE2"/>
</dbReference>
<keyword evidence="3 6" id="KW-0235">DNA replication</keyword>
<evidence type="ECO:0000256" key="3">
    <source>
        <dbReference type="ARBA" id="ARBA00022705"/>
    </source>
</evidence>
<dbReference type="eggNOG" id="KOG3818">
    <property type="taxonomic scope" value="Eukaryota"/>
</dbReference>
<sequence>MAFRKRIVTDFKLQGLQLTNEATTFLVEVLDLYKDSEDLTQIIDDIIEAVQKQPLKKSLLDKDVIETAVEECNQETDSDPDKALVLINAFETPPFTYNPDQKKFLPIPLPSMKLFASATQKTKLFRERYNLIYQRTVRHHLFSPPVVGAAGSSKGPKFRLHTIEYLLSSSGLPDKIIVLGMLIQLRERKFYLEDLTGKIELDLSACLFHTGLFVENSIVLAEGLFKDGVFHLSAIGCPPIESSAITRNYFGTVNFFGGPSPIAAKASVKLQDMLKGNQGVMLVFFSDLFLDDDKVLEKLPLLFSGYSDFPPAAFIFMGNFSSTPYGADRHKRLKDSFKALGDIMLNYPDLLEKSQFFFVPGPLDPGPGDILPRPPIPSYLTSDITSRISNVTFCSNPCRIQFCTREIVVFREDILTKMSRHCVRFPTEGTDMANHFTKTILSQGHLCPLPLHSRPIYWMYDHALRLYPLPDLVMIGDKCNPFSVTSGDCMVVNTGSFPKNGFEFRVYIPHSNTIEDSQLV</sequence>
<evidence type="ECO:0000256" key="6">
    <source>
        <dbReference type="PIRNR" id="PIRNR000799"/>
    </source>
</evidence>
<dbReference type="GO" id="GO:0003677">
    <property type="term" value="F:DNA binding"/>
    <property type="evidence" value="ECO:0007669"/>
    <property type="project" value="UniProtKB-UniRule"/>
</dbReference>
<comment type="function">
    <text evidence="6">Participates in DNA repair and in chromosomal DNA replication.</text>
</comment>
<accession>A0A1X7V437</accession>
<dbReference type="Proteomes" id="UP000007879">
    <property type="component" value="Unassembled WGS sequence"/>
</dbReference>
<evidence type="ECO:0000256" key="1">
    <source>
        <dbReference type="ARBA" id="ARBA00004123"/>
    </source>
</evidence>
<dbReference type="PIRSF" id="PIRSF000799">
    <property type="entry name" value="DNA_pol_eps_2"/>
    <property type="match status" value="1"/>
</dbReference>
<evidence type="ECO:0000256" key="5">
    <source>
        <dbReference type="ARBA" id="ARBA00023242"/>
    </source>
</evidence>
<dbReference type="STRING" id="400682.A0A1X7V437"/>
<evidence type="ECO:0000313" key="9">
    <source>
        <dbReference type="EnsemblMetazoa" id="Aqu2.1.34317_001"/>
    </source>
</evidence>
<dbReference type="InterPro" id="IPR007185">
    <property type="entry name" value="DNA_pol_a/d/e_bsu"/>
</dbReference>
<dbReference type="OrthoDB" id="10254730at2759"/>
<dbReference type="EnsemblMetazoa" id="XM_003385867.3">
    <property type="protein sequence ID" value="XP_003385915.1"/>
    <property type="gene ID" value="LOC100631990"/>
</dbReference>
<proteinExistence type="inferred from homology"/>
<dbReference type="Pfam" id="PF12213">
    <property type="entry name" value="Dpoe2NT"/>
    <property type="match status" value="1"/>
</dbReference>
<reference evidence="9" key="2">
    <citation type="submission" date="2017-05" db="UniProtKB">
        <authorList>
            <consortium name="EnsemblMetazoa"/>
        </authorList>
    </citation>
    <scope>IDENTIFICATION</scope>
</reference>
<keyword evidence="4 6" id="KW-0238">DNA-binding</keyword>